<keyword evidence="14" id="KW-1185">Reference proteome</keyword>
<evidence type="ECO:0000256" key="10">
    <source>
        <dbReference type="ARBA" id="ARBA00023329"/>
    </source>
</evidence>
<evidence type="ECO:0000256" key="2">
    <source>
        <dbReference type="ARBA" id="ARBA00004644"/>
    </source>
</evidence>
<dbReference type="PANTHER" id="PTHR31937">
    <property type="entry name" value="TRANSMEMBRANE PROTEIN 163"/>
    <property type="match status" value="1"/>
</dbReference>
<dbReference type="InterPro" id="IPR027469">
    <property type="entry name" value="Cation_efflux_TMD_sf"/>
</dbReference>
<evidence type="ECO:0000256" key="7">
    <source>
        <dbReference type="ARBA" id="ARBA00022989"/>
    </source>
</evidence>
<evidence type="ECO:0000256" key="1">
    <source>
        <dbReference type="ARBA" id="ARBA00004146"/>
    </source>
</evidence>
<organism evidence="13 14">
    <name type="scientific">Williamwhitmania taraxaci</name>
    <dbReference type="NCBI Taxonomy" id="1640674"/>
    <lineage>
        <taxon>Bacteria</taxon>
        <taxon>Pseudomonadati</taxon>
        <taxon>Bacteroidota</taxon>
        <taxon>Bacteroidia</taxon>
        <taxon>Bacteroidales</taxon>
        <taxon>Williamwhitmaniaceae</taxon>
        <taxon>Williamwhitmania</taxon>
    </lineage>
</organism>
<evidence type="ECO:0000259" key="12">
    <source>
        <dbReference type="Pfam" id="PF01545"/>
    </source>
</evidence>
<evidence type="ECO:0000256" key="8">
    <source>
        <dbReference type="ARBA" id="ARBA00023018"/>
    </source>
</evidence>
<dbReference type="EMBL" id="FMYP01000026">
    <property type="protein sequence ID" value="SDC32971.1"/>
    <property type="molecule type" value="Genomic_DNA"/>
</dbReference>
<keyword evidence="5" id="KW-0967">Endosome</keyword>
<evidence type="ECO:0000256" key="11">
    <source>
        <dbReference type="SAM" id="Phobius"/>
    </source>
</evidence>
<evidence type="ECO:0000313" key="13">
    <source>
        <dbReference type="EMBL" id="SDC32971.1"/>
    </source>
</evidence>
<feature type="transmembrane region" description="Helical" evidence="11">
    <location>
        <begin position="84"/>
        <end position="102"/>
    </location>
</feature>
<gene>
    <name evidence="13" type="ORF">SAMN05216323_102618</name>
</gene>
<dbReference type="GO" id="GO:0016020">
    <property type="term" value="C:membrane"/>
    <property type="evidence" value="ECO:0007669"/>
    <property type="project" value="InterPro"/>
</dbReference>
<dbReference type="Proteomes" id="UP000199452">
    <property type="component" value="Unassembled WGS sequence"/>
</dbReference>
<dbReference type="GO" id="GO:0031410">
    <property type="term" value="C:cytoplasmic vesicle"/>
    <property type="evidence" value="ECO:0007669"/>
    <property type="project" value="UniProtKB-KW"/>
</dbReference>
<dbReference type="Pfam" id="PF01545">
    <property type="entry name" value="Cation_efflux"/>
    <property type="match status" value="1"/>
</dbReference>
<feature type="transmembrane region" description="Helical" evidence="11">
    <location>
        <begin position="145"/>
        <end position="168"/>
    </location>
</feature>
<evidence type="ECO:0000313" key="14">
    <source>
        <dbReference type="Proteomes" id="UP000199452"/>
    </source>
</evidence>
<dbReference type="InterPro" id="IPR026765">
    <property type="entry name" value="Tmem163"/>
</dbReference>
<dbReference type="RefSeq" id="WP_092437883.1">
    <property type="nucleotide sequence ID" value="NZ_FMYP01000026.1"/>
</dbReference>
<keyword evidence="9 11" id="KW-0472">Membrane</keyword>
<comment type="similarity">
    <text evidence="3">Belongs to the TMEM163 family.</text>
</comment>
<evidence type="ECO:0000256" key="4">
    <source>
        <dbReference type="ARBA" id="ARBA00022692"/>
    </source>
</evidence>
<sequence length="214" mass="23601">MTELQRKLYRQAFALALITIFYNIAEGMISTYMGFQDETIALFGFGIDSVIETISGIGVAHMILRIQQNPNTPRDAFEIKALKITGFSFYILTAGLVVTSVYNLYSGQKPETTFWGLVIASISIFTMWALIWAKMRVGRALDSKPIIADAGCTRVCLYMSVILLISSLTYEITGLPYIDAVGALALAWFALKEGRECFEKAKSISVCGCSDGCH</sequence>
<dbReference type="SUPFAM" id="SSF161111">
    <property type="entry name" value="Cation efflux protein transmembrane domain-like"/>
    <property type="match status" value="1"/>
</dbReference>
<dbReference type="STRING" id="1640674.SAMN05216323_102618"/>
<evidence type="ECO:0000256" key="5">
    <source>
        <dbReference type="ARBA" id="ARBA00022753"/>
    </source>
</evidence>
<comment type="subcellular location">
    <subcellularLocation>
        <location evidence="2">Cytoplasmic vesicle</location>
        <location evidence="2">Secretory vesicle</location>
        <location evidence="2">Synaptic vesicle membrane</location>
        <topology evidence="2">Multi-pass membrane protein</topology>
    </subcellularLocation>
    <subcellularLocation>
        <location evidence="1">Early endosome membrane</location>
    </subcellularLocation>
</comment>
<keyword evidence="6" id="KW-0862">Zinc</keyword>
<dbReference type="GO" id="GO:0008324">
    <property type="term" value="F:monoatomic cation transmembrane transporter activity"/>
    <property type="evidence" value="ECO:0007669"/>
    <property type="project" value="InterPro"/>
</dbReference>
<dbReference type="PANTHER" id="PTHR31937:SF2">
    <property type="entry name" value="TRANSMEMBRANE PROTEIN 163"/>
    <property type="match status" value="1"/>
</dbReference>
<keyword evidence="10" id="KW-0968">Cytoplasmic vesicle</keyword>
<reference evidence="13 14" key="1">
    <citation type="submission" date="2016-09" db="EMBL/GenBank/DDBJ databases">
        <authorList>
            <person name="Capua I."/>
            <person name="De Benedictis P."/>
            <person name="Joannis T."/>
            <person name="Lombin L.H."/>
            <person name="Cattoli G."/>
        </authorList>
    </citation>
    <scope>NUCLEOTIDE SEQUENCE [LARGE SCALE GENOMIC DNA]</scope>
    <source>
        <strain evidence="13 14">A7P-90m</strain>
    </source>
</reference>
<keyword evidence="7 11" id="KW-1133">Transmembrane helix</keyword>
<dbReference type="Gene3D" id="1.20.1510.10">
    <property type="entry name" value="Cation efflux protein transmembrane domain"/>
    <property type="match status" value="1"/>
</dbReference>
<dbReference type="OrthoDB" id="9790544at2"/>
<evidence type="ECO:0000256" key="3">
    <source>
        <dbReference type="ARBA" id="ARBA00008731"/>
    </source>
</evidence>
<accession>A0A1G6KQ92</accession>
<feature type="transmembrane region" description="Helical" evidence="11">
    <location>
        <begin position="114"/>
        <end position="133"/>
    </location>
</feature>
<feature type="transmembrane region" description="Helical" evidence="11">
    <location>
        <begin position="40"/>
        <end position="64"/>
    </location>
</feature>
<name>A0A1G6KQ92_9BACT</name>
<keyword evidence="4 11" id="KW-0812">Transmembrane</keyword>
<keyword evidence="8" id="KW-0770">Synapse</keyword>
<dbReference type="InterPro" id="IPR058533">
    <property type="entry name" value="Cation_efflux_TM"/>
</dbReference>
<protein>
    <submittedName>
        <fullName evidence="13">Cation efflux family protein</fullName>
    </submittedName>
</protein>
<evidence type="ECO:0000256" key="9">
    <source>
        <dbReference type="ARBA" id="ARBA00023136"/>
    </source>
</evidence>
<proteinExistence type="inferred from homology"/>
<feature type="transmembrane region" description="Helical" evidence="11">
    <location>
        <begin position="174"/>
        <end position="191"/>
    </location>
</feature>
<evidence type="ECO:0000256" key="6">
    <source>
        <dbReference type="ARBA" id="ARBA00022833"/>
    </source>
</evidence>
<feature type="domain" description="Cation efflux protein transmembrane" evidence="12">
    <location>
        <begin position="39"/>
        <end position="201"/>
    </location>
</feature>
<dbReference type="AlphaFoldDB" id="A0A1G6KQ92"/>
<feature type="transmembrane region" description="Helical" evidence="11">
    <location>
        <begin position="12"/>
        <end position="34"/>
    </location>
</feature>